<keyword evidence="1" id="KW-0472">Membrane</keyword>
<dbReference type="SUPFAM" id="SSF53756">
    <property type="entry name" value="UDP-Glycosyltransferase/glycogen phosphorylase"/>
    <property type="match status" value="1"/>
</dbReference>
<evidence type="ECO:0000313" key="3">
    <source>
        <dbReference type="Proteomes" id="UP000000639"/>
    </source>
</evidence>
<protein>
    <recommendedName>
        <fullName evidence="4">Glycosyltransferase</fullName>
    </recommendedName>
</protein>
<proteinExistence type="predicted"/>
<evidence type="ECO:0008006" key="4">
    <source>
        <dbReference type="Google" id="ProtNLM"/>
    </source>
</evidence>
<reference evidence="2 3" key="1">
    <citation type="submission" date="2007-01" db="EMBL/GenBank/DDBJ databases">
        <title>Complete sequence of Psychromonas ingrahamii 37.</title>
        <authorList>
            <consortium name="US DOE Joint Genome Institute"/>
            <person name="Copeland A."/>
            <person name="Lucas S."/>
            <person name="Lapidus A."/>
            <person name="Barry K."/>
            <person name="Detter J.C."/>
            <person name="Glavina del Rio T."/>
            <person name="Hammon N."/>
            <person name="Israni S."/>
            <person name="Dalin E."/>
            <person name="Tice H."/>
            <person name="Pitluck S."/>
            <person name="Thompson L.S."/>
            <person name="Brettin T."/>
            <person name="Bruce D."/>
            <person name="Han C."/>
            <person name="Tapia R."/>
            <person name="Schmutz J."/>
            <person name="Larimer F."/>
            <person name="Land M."/>
            <person name="Hauser L."/>
            <person name="Kyrpides N."/>
            <person name="Ivanova N."/>
            <person name="Staley J."/>
            <person name="Richardson P."/>
        </authorList>
    </citation>
    <scope>NUCLEOTIDE SEQUENCE [LARGE SCALE GENOMIC DNA]</scope>
    <source>
        <strain evidence="2 3">37</strain>
    </source>
</reference>
<feature type="transmembrane region" description="Helical" evidence="1">
    <location>
        <begin position="60"/>
        <end position="78"/>
    </location>
</feature>
<dbReference type="KEGG" id="pin:Ping_0788"/>
<dbReference type="EMBL" id="CP000510">
    <property type="protein sequence ID" value="ABM02632.1"/>
    <property type="molecule type" value="Genomic_DNA"/>
</dbReference>
<dbReference type="AlphaFoldDB" id="A1ST17"/>
<dbReference type="eggNOG" id="ENOG5032VYE">
    <property type="taxonomic scope" value="Bacteria"/>
</dbReference>
<evidence type="ECO:0000313" key="2">
    <source>
        <dbReference type="EMBL" id="ABM02632.1"/>
    </source>
</evidence>
<dbReference type="HOGENOM" id="CLU_857575_0_0_6"/>
<name>A1ST17_PSYIN</name>
<gene>
    <name evidence="2" type="ordered locus">Ping_0788</name>
</gene>
<dbReference type="OrthoDB" id="7061195at2"/>
<keyword evidence="1" id="KW-0812">Transmembrane</keyword>
<keyword evidence="1" id="KW-1133">Transmembrane helix</keyword>
<accession>A1ST17</accession>
<sequence>MNKILVNGTAAREGGALTIINQFSMSKKDDAENFYYILSPLKPDVCPTNYKWIKKETRGLNTLFFSLFFSWFYCVFFRCNKLISFSNVNTIFPVKNKVTYFHNLLIIKGGGVKYFIIKFIITWCNQKEPLYIFQTSYVQEQFKKEFHFEPKNKILWPGVLRNIITPRLIKKNNSIYNLVVPITNINHSHRNFKKIIQFAKVLEKYNINFLVTVETLPQGLPANIKATGHLSRGDFLLLIYNNDGILVSSEFETLCLPIFESLQLNRPAFVLEKEYVKGLKSTFGEIEGLFLYEDSDELYNHILSTRNKENIFFRDKYSIGRWEF</sequence>
<evidence type="ECO:0000256" key="1">
    <source>
        <dbReference type="SAM" id="Phobius"/>
    </source>
</evidence>
<keyword evidence="3" id="KW-1185">Reference proteome</keyword>
<dbReference type="STRING" id="357804.Ping_0788"/>
<dbReference type="RefSeq" id="WP_011769195.1">
    <property type="nucleotide sequence ID" value="NC_008709.1"/>
</dbReference>
<dbReference type="Proteomes" id="UP000000639">
    <property type="component" value="Chromosome"/>
</dbReference>
<organism evidence="2 3">
    <name type="scientific">Psychromonas ingrahamii (strain DSM 17664 / CCUG 51855 / 37)</name>
    <dbReference type="NCBI Taxonomy" id="357804"/>
    <lineage>
        <taxon>Bacteria</taxon>
        <taxon>Pseudomonadati</taxon>
        <taxon>Pseudomonadota</taxon>
        <taxon>Gammaproteobacteria</taxon>
        <taxon>Alteromonadales</taxon>
        <taxon>Psychromonadaceae</taxon>
        <taxon>Psychromonas</taxon>
    </lineage>
</organism>